<gene>
    <name evidence="1" type="ORF">ZEAMMB73_Zm00001d016658</name>
</gene>
<accession>A0A1D6H9J2</accession>
<dbReference type="EMBL" id="CM000781">
    <property type="protein sequence ID" value="AQK71375.1"/>
    <property type="molecule type" value="Genomic_DNA"/>
</dbReference>
<dbReference type="InParanoid" id="A0A1D6H9J2"/>
<dbReference type="eggNOG" id="ENOG502QQQB">
    <property type="taxonomic scope" value="Eukaryota"/>
</dbReference>
<protein>
    <submittedName>
        <fullName evidence="1">Uncharacterized conserved protein (UCP030365)</fullName>
    </submittedName>
</protein>
<proteinExistence type="predicted"/>
<organism evidence="1">
    <name type="scientific">Zea mays</name>
    <name type="common">Maize</name>
    <dbReference type="NCBI Taxonomy" id="4577"/>
    <lineage>
        <taxon>Eukaryota</taxon>
        <taxon>Viridiplantae</taxon>
        <taxon>Streptophyta</taxon>
        <taxon>Embryophyta</taxon>
        <taxon>Tracheophyta</taxon>
        <taxon>Spermatophyta</taxon>
        <taxon>Magnoliopsida</taxon>
        <taxon>Liliopsida</taxon>
        <taxon>Poales</taxon>
        <taxon>Poaceae</taxon>
        <taxon>PACMAD clade</taxon>
        <taxon>Panicoideae</taxon>
        <taxon>Andropogonodae</taxon>
        <taxon>Andropogoneae</taxon>
        <taxon>Tripsacinae</taxon>
        <taxon>Zea</taxon>
    </lineage>
</organism>
<dbReference type="ExpressionAtlas" id="A0A1D6H9J2">
    <property type="expression patterns" value="baseline and differential"/>
</dbReference>
<dbReference type="AlphaFoldDB" id="A0A1D6H9J2"/>
<reference evidence="1" key="1">
    <citation type="submission" date="2015-12" db="EMBL/GenBank/DDBJ databases">
        <title>Update maize B73 reference genome by single molecule sequencing technologies.</title>
        <authorList>
            <consortium name="Maize Genome Sequencing Project"/>
            <person name="Ware D."/>
        </authorList>
    </citation>
    <scope>NUCLEOTIDE SEQUENCE</scope>
    <source>
        <tissue evidence="1">Seedling</tissue>
    </source>
</reference>
<sequence>MLMKDNNAVFHQALPTTSQFLAQDGDRLKLQLSSAVTMSLDRACNTSADDPTTNHDYMIVLSVKAATVASQWLELLHQDIMGCLIALKRSRKRVRNALHTELPYLISTKFSSNQENESSIANTCDAGCTEKAVSEAHLARWRSLFENRLKQVQEMQSNCDKGLKHMSCEAPLLGPMAELWKLKNPDISESEWAVQAAAASIYSTCNMTMITENVPCF</sequence>
<name>A0A1D6H9J2_MAIZE</name>
<dbReference type="PANTHER" id="PTHR33924:SF5">
    <property type="entry name" value="CATION-TRANSPORTING ATPASE"/>
    <property type="match status" value="1"/>
</dbReference>
<evidence type="ECO:0000313" key="1">
    <source>
        <dbReference type="EMBL" id="AQK71375.1"/>
    </source>
</evidence>
<dbReference type="PaxDb" id="4577-GRMZM2G158736_P01"/>
<dbReference type="PANTHER" id="PTHR33924">
    <property type="entry name" value="CATION-TRANSPORTING ATPASE"/>
    <property type="match status" value="1"/>
</dbReference>